<evidence type="ECO:0000313" key="8">
    <source>
        <dbReference type="EMBL" id="PLW84430.1"/>
    </source>
</evidence>
<dbReference type="FunFam" id="1.10.630.10:FF:000018">
    <property type="entry name" value="Cytochrome P450 monooxygenase"/>
    <property type="match status" value="1"/>
</dbReference>
<dbReference type="GO" id="GO:0005506">
    <property type="term" value="F:iron ion binding"/>
    <property type="evidence" value="ECO:0007669"/>
    <property type="project" value="InterPro"/>
</dbReference>
<dbReference type="GO" id="GO:0036199">
    <property type="term" value="F:cholest-4-en-3-one 26-monooxygenase activity"/>
    <property type="evidence" value="ECO:0007669"/>
    <property type="project" value="TreeGrafter"/>
</dbReference>
<keyword evidence="5 7" id="KW-0408">Iron</keyword>
<evidence type="ECO:0000256" key="3">
    <source>
        <dbReference type="ARBA" id="ARBA00022723"/>
    </source>
</evidence>
<comment type="similarity">
    <text evidence="1 7">Belongs to the cytochrome P450 family.</text>
</comment>
<dbReference type="PANTHER" id="PTHR46696:SF4">
    <property type="entry name" value="BIOTIN BIOSYNTHESIS CYTOCHROME P450"/>
    <property type="match status" value="1"/>
</dbReference>
<dbReference type="CDD" id="cd11033">
    <property type="entry name" value="CYP142-like"/>
    <property type="match status" value="1"/>
</dbReference>
<dbReference type="GO" id="GO:0020037">
    <property type="term" value="F:heme binding"/>
    <property type="evidence" value="ECO:0007669"/>
    <property type="project" value="InterPro"/>
</dbReference>
<keyword evidence="2 7" id="KW-0349">Heme</keyword>
<accession>A0A2N5Y7S1</accession>
<keyword evidence="4 7" id="KW-0560">Oxidoreductase</keyword>
<proteinExistence type="inferred from homology"/>
<comment type="caution">
    <text evidence="8">The sequence shown here is derived from an EMBL/GenBank/DDBJ whole genome shotgun (WGS) entry which is preliminary data.</text>
</comment>
<protein>
    <submittedName>
        <fullName evidence="8">Cytochrome P450</fullName>
    </submittedName>
</protein>
<evidence type="ECO:0000256" key="2">
    <source>
        <dbReference type="ARBA" id="ARBA00022617"/>
    </source>
</evidence>
<dbReference type="PROSITE" id="PS00086">
    <property type="entry name" value="CYTOCHROME_P450"/>
    <property type="match status" value="1"/>
</dbReference>
<dbReference type="PRINTS" id="PR00359">
    <property type="entry name" value="BP450"/>
</dbReference>
<dbReference type="AlphaFoldDB" id="A0A2N5Y7S1"/>
<dbReference type="GO" id="GO:0008395">
    <property type="term" value="F:steroid hydroxylase activity"/>
    <property type="evidence" value="ECO:0007669"/>
    <property type="project" value="TreeGrafter"/>
</dbReference>
<dbReference type="Proteomes" id="UP000234845">
    <property type="component" value="Unassembled WGS sequence"/>
</dbReference>
<dbReference type="SUPFAM" id="SSF48264">
    <property type="entry name" value="Cytochrome P450"/>
    <property type="match status" value="1"/>
</dbReference>
<dbReference type="Pfam" id="PF00067">
    <property type="entry name" value="p450"/>
    <property type="match status" value="1"/>
</dbReference>
<evidence type="ECO:0000256" key="4">
    <source>
        <dbReference type="ARBA" id="ARBA00023002"/>
    </source>
</evidence>
<dbReference type="InterPro" id="IPR001128">
    <property type="entry name" value="Cyt_P450"/>
</dbReference>
<gene>
    <name evidence="8" type="ORF">CWI75_00420</name>
</gene>
<keyword evidence="9" id="KW-1185">Reference proteome</keyword>
<dbReference type="InterPro" id="IPR017972">
    <property type="entry name" value="Cyt_P450_CS"/>
</dbReference>
<evidence type="ECO:0000256" key="6">
    <source>
        <dbReference type="ARBA" id="ARBA00023033"/>
    </source>
</evidence>
<name>A0A2N5Y7S1_9GAMM</name>
<evidence type="ECO:0000256" key="1">
    <source>
        <dbReference type="ARBA" id="ARBA00010617"/>
    </source>
</evidence>
<dbReference type="Gene3D" id="1.10.630.10">
    <property type="entry name" value="Cytochrome P450"/>
    <property type="match status" value="1"/>
</dbReference>
<dbReference type="EMBL" id="PKLZ01000001">
    <property type="protein sequence ID" value="PLW84430.1"/>
    <property type="molecule type" value="Genomic_DNA"/>
</dbReference>
<dbReference type="OrthoDB" id="7052847at2"/>
<dbReference type="GO" id="GO:0006707">
    <property type="term" value="P:cholesterol catabolic process"/>
    <property type="evidence" value="ECO:0007669"/>
    <property type="project" value="TreeGrafter"/>
</dbReference>
<keyword evidence="3 7" id="KW-0479">Metal-binding</keyword>
<reference evidence="9" key="1">
    <citation type="submission" date="2017-11" db="EMBL/GenBank/DDBJ databases">
        <title>The draft genome sequence of Chromatocurvus sp. F02.</title>
        <authorList>
            <person name="Du Z.-J."/>
            <person name="Chang Y.-Q."/>
        </authorList>
    </citation>
    <scope>NUCLEOTIDE SEQUENCE [LARGE SCALE GENOMIC DNA]</scope>
    <source>
        <strain evidence="9">F02</strain>
    </source>
</reference>
<evidence type="ECO:0000313" key="9">
    <source>
        <dbReference type="Proteomes" id="UP000234845"/>
    </source>
</evidence>
<evidence type="ECO:0000256" key="7">
    <source>
        <dbReference type="RuleBase" id="RU000461"/>
    </source>
</evidence>
<dbReference type="PRINTS" id="PR00385">
    <property type="entry name" value="P450"/>
</dbReference>
<dbReference type="InterPro" id="IPR036396">
    <property type="entry name" value="Cyt_P450_sf"/>
</dbReference>
<organism evidence="8 9">
    <name type="scientific">Kineobactrum sediminis</name>
    <dbReference type="NCBI Taxonomy" id="1905677"/>
    <lineage>
        <taxon>Bacteria</taxon>
        <taxon>Pseudomonadati</taxon>
        <taxon>Pseudomonadota</taxon>
        <taxon>Gammaproteobacteria</taxon>
        <taxon>Cellvibrionales</taxon>
        <taxon>Halieaceae</taxon>
        <taxon>Kineobactrum</taxon>
    </lineage>
</organism>
<evidence type="ECO:0000256" key="5">
    <source>
        <dbReference type="ARBA" id="ARBA00023004"/>
    </source>
</evidence>
<keyword evidence="6 7" id="KW-0503">Monooxygenase</keyword>
<dbReference type="InterPro" id="IPR002397">
    <property type="entry name" value="Cyt_P450_B"/>
</dbReference>
<dbReference type="PANTHER" id="PTHR46696">
    <property type="entry name" value="P450, PUTATIVE (EUROFUNG)-RELATED"/>
    <property type="match status" value="1"/>
</dbReference>
<sequence length="398" mass="45403">MGNEQTMYGLFDHLRANDPVAWVEHPEYRPFWSLSRHDDIKNIGSRNDEFLSAPRTVLIPEAFEQALTEKFGTPNGLDTLIHMDRPKHLKLRKVTREWFLPRSIESLTAEVQALSKEFVDKMEDMGDECDFVKDISLRFPLRIILSILGLPREAEDTMLTLTQEMFGGQDPSLQRGDNELGGLAVLNDFNDFFTEVIAERKKTPQDDLATVLANAQVDGEPMNVLDQMSYFIITASAGHDTTSAVIGGGMKALLEHPEQMALWRQRPDLDINASKELMRWVSPVRHMVRTATSDLELRGKHIKAGDNIALWYPAANRDPEHFDQPNRLDLQRDPKQHIAFGYGSHMCLGQHLATLEVSCFFRELLPRLKDMKFKDDPEWIKAIFVGGLKSMPVKYQLS</sequence>